<sequence>MNRLLILTVATGSILLGLCVGCDKDEEIVMTPEGTFSASYLQGRDLGRRYGAKELPDYEVVWTVAEVRTNLRAEFLDGFQAGLAQHGTADAATAWRTVLQDAMAGTQFETARELGGKHAAGAVTSEQVQGTLHSSLGVSRGVALGWKAGYIKGYAAQRIADLAAVDRVNEGRIKAMHAEAAATYHALRASIGP</sequence>
<keyword evidence="2" id="KW-1185">Reference proteome</keyword>
<name>A0AAW6U1B8_9BACT</name>
<dbReference type="EMBL" id="JASCXX010000046">
    <property type="protein sequence ID" value="MDI6451687.1"/>
    <property type="molecule type" value="Genomic_DNA"/>
</dbReference>
<evidence type="ECO:0008006" key="3">
    <source>
        <dbReference type="Google" id="ProtNLM"/>
    </source>
</evidence>
<reference evidence="1" key="1">
    <citation type="submission" date="2023-05" db="EMBL/GenBank/DDBJ databases">
        <title>Anaerotaeda fermentans gen. nov., sp. nov., a novel anaerobic planctomycete of the new family within the order Sedimentisphaerales isolated from Taman Peninsula, Russia.</title>
        <authorList>
            <person name="Khomyakova M.A."/>
            <person name="Merkel A.Y."/>
            <person name="Slobodkin A.I."/>
        </authorList>
    </citation>
    <scope>NUCLEOTIDE SEQUENCE</scope>
    <source>
        <strain evidence="1">M17dextr</strain>
    </source>
</reference>
<dbReference type="AlphaFoldDB" id="A0AAW6U1B8"/>
<gene>
    <name evidence="1" type="ORF">QJ522_21680</name>
</gene>
<dbReference type="RefSeq" id="WP_349247094.1">
    <property type="nucleotide sequence ID" value="NZ_JASCXX010000046.1"/>
</dbReference>
<evidence type="ECO:0000313" key="1">
    <source>
        <dbReference type="EMBL" id="MDI6451687.1"/>
    </source>
</evidence>
<proteinExistence type="predicted"/>
<accession>A0AAW6U1B8</accession>
<dbReference type="Proteomes" id="UP001431776">
    <property type="component" value="Unassembled WGS sequence"/>
</dbReference>
<organism evidence="1 2">
    <name type="scientific">Anaerobaca lacustris</name>
    <dbReference type="NCBI Taxonomy" id="3044600"/>
    <lineage>
        <taxon>Bacteria</taxon>
        <taxon>Pseudomonadati</taxon>
        <taxon>Planctomycetota</taxon>
        <taxon>Phycisphaerae</taxon>
        <taxon>Sedimentisphaerales</taxon>
        <taxon>Anaerobacaceae</taxon>
        <taxon>Anaerobaca</taxon>
    </lineage>
</organism>
<evidence type="ECO:0000313" key="2">
    <source>
        <dbReference type="Proteomes" id="UP001431776"/>
    </source>
</evidence>
<protein>
    <recommendedName>
        <fullName evidence="3">Lipoprotein</fullName>
    </recommendedName>
</protein>
<comment type="caution">
    <text evidence="1">The sequence shown here is derived from an EMBL/GenBank/DDBJ whole genome shotgun (WGS) entry which is preliminary data.</text>
</comment>